<dbReference type="PANTHER" id="PTHR43791:SF36">
    <property type="entry name" value="TRANSPORTER, PUTATIVE (AFU_ORTHOLOGUE AFUA_6G08340)-RELATED"/>
    <property type="match status" value="1"/>
</dbReference>
<evidence type="ECO:0000256" key="6">
    <source>
        <dbReference type="SAM" id="Phobius"/>
    </source>
</evidence>
<dbReference type="RefSeq" id="WP_175206378.1">
    <property type="nucleotide sequence ID" value="NZ_CADILG010000007.1"/>
</dbReference>
<feature type="transmembrane region" description="Helical" evidence="6">
    <location>
        <begin position="54"/>
        <end position="75"/>
    </location>
</feature>
<keyword evidence="9" id="KW-1185">Reference proteome</keyword>
<keyword evidence="3 6" id="KW-0812">Transmembrane</keyword>
<reference evidence="8 9" key="1">
    <citation type="submission" date="2020-04" db="EMBL/GenBank/DDBJ databases">
        <authorList>
            <person name="De Canck E."/>
        </authorList>
    </citation>
    <scope>NUCLEOTIDE SEQUENCE [LARGE SCALE GENOMIC DNA]</scope>
    <source>
        <strain evidence="8 9">LMG 26858</strain>
    </source>
</reference>
<dbReference type="InterPro" id="IPR020846">
    <property type="entry name" value="MFS_dom"/>
</dbReference>
<proteinExistence type="predicted"/>
<dbReference type="Pfam" id="PF07690">
    <property type="entry name" value="MFS_1"/>
    <property type="match status" value="1"/>
</dbReference>
<feature type="transmembrane region" description="Helical" evidence="6">
    <location>
        <begin position="248"/>
        <end position="269"/>
    </location>
</feature>
<evidence type="ECO:0000313" key="9">
    <source>
        <dbReference type="Proteomes" id="UP000494117"/>
    </source>
</evidence>
<feature type="transmembrane region" description="Helical" evidence="6">
    <location>
        <begin position="87"/>
        <end position="106"/>
    </location>
</feature>
<dbReference type="GO" id="GO:0022857">
    <property type="term" value="F:transmembrane transporter activity"/>
    <property type="evidence" value="ECO:0007669"/>
    <property type="project" value="InterPro"/>
</dbReference>
<name>A0A6S7CFB0_9BURK</name>
<keyword evidence="2" id="KW-0813">Transport</keyword>
<dbReference type="PANTHER" id="PTHR43791">
    <property type="entry name" value="PERMEASE-RELATED"/>
    <property type="match status" value="1"/>
</dbReference>
<dbReference type="AlphaFoldDB" id="A0A6S7CFB0"/>
<comment type="subcellular location">
    <subcellularLocation>
        <location evidence="1">Membrane</location>
        <topology evidence="1">Multi-pass membrane protein</topology>
    </subcellularLocation>
</comment>
<dbReference type="EMBL" id="CADILG010000007">
    <property type="protein sequence ID" value="CAB3846049.1"/>
    <property type="molecule type" value="Genomic_DNA"/>
</dbReference>
<dbReference type="PROSITE" id="PS50850">
    <property type="entry name" value="MFS"/>
    <property type="match status" value="1"/>
</dbReference>
<accession>A0A6S7CFB0</accession>
<feature type="transmembrane region" description="Helical" evidence="6">
    <location>
        <begin position="371"/>
        <end position="391"/>
    </location>
</feature>
<dbReference type="FunFam" id="1.20.1250.20:FF:000018">
    <property type="entry name" value="MFS transporter permease"/>
    <property type="match status" value="1"/>
</dbReference>
<dbReference type="Gene3D" id="1.20.1250.20">
    <property type="entry name" value="MFS general substrate transporter like domains"/>
    <property type="match status" value="2"/>
</dbReference>
<feature type="transmembrane region" description="Helical" evidence="6">
    <location>
        <begin position="339"/>
        <end position="359"/>
    </location>
</feature>
<sequence length="441" mass="47441">MTRSPDPTHAEQAVAGFRNRVLPLLFAGYLLNFLDRTNISYAQLQMGADLGISLAAYGFGAGLFFIGYASVCVPANLALQRFGIRRWLACMFLAWGLVSCLMAALHGEKSFYVLRFLLGVTEGGFIPAVNFYIASWIPPRYRSRINSIFIMALPLAMIFGGPLAGALLKIDAGMPGWRWLFLIEGLPTMLLGLLILRYLPGTPEEARWLNDDQRQALRAVMQSEAPPRPADAKGSWTHGFAVFRQPMLWGILLILLAAYAATFALAYFLPTILKKLYGITPLEIGALLMIPNVVALVFSYVIGRSSERTSDIRWHLAAVCLTGACGFLLLHGAATVSLAAFLAVVSIITGYTIAYYGPLNAAVQNYIGANAGPLALVTTIGSLGGFFGPTLTGAVMQASGGEWQLAAQVFGGATLASAVLAVLCVRNRRQEPAPRVAASNT</sequence>
<feature type="domain" description="Major facilitator superfamily (MFS) profile" evidence="7">
    <location>
        <begin position="21"/>
        <end position="429"/>
    </location>
</feature>
<dbReference type="SUPFAM" id="SSF103473">
    <property type="entry name" value="MFS general substrate transporter"/>
    <property type="match status" value="1"/>
</dbReference>
<keyword evidence="4 6" id="KW-1133">Transmembrane helix</keyword>
<keyword evidence="5 6" id="KW-0472">Membrane</keyword>
<feature type="transmembrane region" description="Helical" evidence="6">
    <location>
        <begin position="145"/>
        <end position="167"/>
    </location>
</feature>
<evidence type="ECO:0000256" key="5">
    <source>
        <dbReference type="ARBA" id="ARBA00023136"/>
    </source>
</evidence>
<dbReference type="InterPro" id="IPR011701">
    <property type="entry name" value="MFS"/>
</dbReference>
<feature type="transmembrane region" description="Helical" evidence="6">
    <location>
        <begin position="179"/>
        <end position="199"/>
    </location>
</feature>
<evidence type="ECO:0000256" key="1">
    <source>
        <dbReference type="ARBA" id="ARBA00004141"/>
    </source>
</evidence>
<evidence type="ECO:0000313" key="8">
    <source>
        <dbReference type="EMBL" id="CAB3846049.1"/>
    </source>
</evidence>
<dbReference type="InterPro" id="IPR036259">
    <property type="entry name" value="MFS_trans_sf"/>
</dbReference>
<organism evidence="8 9">
    <name type="scientific">Achromobacter anxifer</name>
    <dbReference type="NCBI Taxonomy" id="1287737"/>
    <lineage>
        <taxon>Bacteria</taxon>
        <taxon>Pseudomonadati</taxon>
        <taxon>Pseudomonadota</taxon>
        <taxon>Betaproteobacteria</taxon>
        <taxon>Burkholderiales</taxon>
        <taxon>Alcaligenaceae</taxon>
        <taxon>Achromobacter</taxon>
    </lineage>
</organism>
<feature type="transmembrane region" description="Helical" evidence="6">
    <location>
        <begin position="284"/>
        <end position="302"/>
    </location>
</feature>
<dbReference type="Proteomes" id="UP000494117">
    <property type="component" value="Unassembled WGS sequence"/>
</dbReference>
<feature type="transmembrane region" description="Helical" evidence="6">
    <location>
        <begin position="314"/>
        <end position="333"/>
    </location>
</feature>
<evidence type="ECO:0000256" key="4">
    <source>
        <dbReference type="ARBA" id="ARBA00022989"/>
    </source>
</evidence>
<dbReference type="CDD" id="cd17319">
    <property type="entry name" value="MFS_ExuT_GudP_like"/>
    <property type="match status" value="1"/>
</dbReference>
<evidence type="ECO:0000256" key="3">
    <source>
        <dbReference type="ARBA" id="ARBA00022692"/>
    </source>
</evidence>
<evidence type="ECO:0000259" key="7">
    <source>
        <dbReference type="PROSITE" id="PS50850"/>
    </source>
</evidence>
<gene>
    <name evidence="8" type="primary">ttuB_1</name>
    <name evidence="8" type="ORF">LMG26858_01459</name>
</gene>
<feature type="transmembrane region" description="Helical" evidence="6">
    <location>
        <begin position="403"/>
        <end position="425"/>
    </location>
</feature>
<protein>
    <submittedName>
        <fullName evidence="8">Tartrate transporter</fullName>
    </submittedName>
</protein>
<evidence type="ECO:0000256" key="2">
    <source>
        <dbReference type="ARBA" id="ARBA00022448"/>
    </source>
</evidence>
<feature type="transmembrane region" description="Helical" evidence="6">
    <location>
        <begin position="112"/>
        <end position="133"/>
    </location>
</feature>
<dbReference type="GO" id="GO:0016020">
    <property type="term" value="C:membrane"/>
    <property type="evidence" value="ECO:0007669"/>
    <property type="project" value="UniProtKB-SubCell"/>
</dbReference>